<organism evidence="2 3">
    <name type="scientific">Iningainema tapete BLCC-T55</name>
    <dbReference type="NCBI Taxonomy" id="2748662"/>
    <lineage>
        <taxon>Bacteria</taxon>
        <taxon>Bacillati</taxon>
        <taxon>Cyanobacteriota</taxon>
        <taxon>Cyanophyceae</taxon>
        <taxon>Nostocales</taxon>
        <taxon>Scytonemataceae</taxon>
        <taxon>Iningainema tapete</taxon>
    </lineage>
</organism>
<keyword evidence="3" id="KW-1185">Reference proteome</keyword>
<dbReference type="EMBL" id="JACXAE010000050">
    <property type="protein sequence ID" value="MBD2773296.1"/>
    <property type="molecule type" value="Genomic_DNA"/>
</dbReference>
<protein>
    <submittedName>
        <fullName evidence="2">Uncharacterized protein</fullName>
    </submittedName>
</protein>
<evidence type="ECO:0000256" key="1">
    <source>
        <dbReference type="SAM" id="MobiDB-lite"/>
    </source>
</evidence>
<feature type="region of interest" description="Disordered" evidence="1">
    <location>
        <begin position="76"/>
        <end position="95"/>
    </location>
</feature>
<evidence type="ECO:0000313" key="2">
    <source>
        <dbReference type="EMBL" id="MBD2773296.1"/>
    </source>
</evidence>
<name>A0A8J7C7K6_9CYAN</name>
<dbReference type="RefSeq" id="WP_190828882.1">
    <property type="nucleotide sequence ID" value="NZ_CAWPPI010000050.1"/>
</dbReference>
<gene>
    <name evidence="2" type="ORF">ICL16_14755</name>
</gene>
<sequence>MSYQGLSQDKDARKVEATLLVEHANRQYEEALIAYQKARDIYQEIGEQVFATLISHLIQGNISNVSNTQEFVSPVRHTKNDQGIWDNPPIINGPK</sequence>
<proteinExistence type="predicted"/>
<reference evidence="2" key="1">
    <citation type="submission" date="2020-09" db="EMBL/GenBank/DDBJ databases">
        <title>Iningainema tapete sp. nov. (Scytonemataceae, Cyanobacteria) from greenhouses in central Florida (USA) produces two types of nodularin with biosynthetic potential for microcystin-LR and anabaenopeptins.</title>
        <authorList>
            <person name="Berthold D.E."/>
            <person name="Lefler F.W."/>
            <person name="Huang I.-S."/>
            <person name="Abdulla H."/>
            <person name="Zimba P.V."/>
            <person name="Laughinghouse H.D. IV."/>
        </authorList>
    </citation>
    <scope>NUCLEOTIDE SEQUENCE</scope>
    <source>
        <strain evidence="2">BLCCT55</strain>
    </source>
</reference>
<evidence type="ECO:0000313" key="3">
    <source>
        <dbReference type="Proteomes" id="UP000629098"/>
    </source>
</evidence>
<accession>A0A8J7C7K6</accession>
<dbReference type="Proteomes" id="UP000629098">
    <property type="component" value="Unassembled WGS sequence"/>
</dbReference>
<dbReference type="AlphaFoldDB" id="A0A8J7C7K6"/>
<comment type="caution">
    <text evidence="2">The sequence shown here is derived from an EMBL/GenBank/DDBJ whole genome shotgun (WGS) entry which is preliminary data.</text>
</comment>